<gene>
    <name evidence="4" type="ORF">DI598_03620</name>
</gene>
<comment type="caution">
    <text evidence="4">The sequence shown here is derived from an EMBL/GenBank/DDBJ whole genome shotgun (WGS) entry which is preliminary data.</text>
</comment>
<dbReference type="EMBL" id="QFOI01000035">
    <property type="protein sequence ID" value="PZP51311.1"/>
    <property type="molecule type" value="Genomic_DNA"/>
</dbReference>
<proteinExistence type="predicted"/>
<evidence type="ECO:0000313" key="4">
    <source>
        <dbReference type="EMBL" id="PZP51311.1"/>
    </source>
</evidence>
<feature type="non-terminal residue" evidence="4">
    <location>
        <position position="1"/>
    </location>
</feature>
<evidence type="ECO:0000313" key="5">
    <source>
        <dbReference type="Proteomes" id="UP000249645"/>
    </source>
</evidence>
<accession>A0A2W5F5D2</accession>
<sequence length="290" mass="33277">KDIVFKAAVGIYDQPPFYREMLMYDGTLNKNLKAQKSIQASLGADYNFALGGRPAKLTGEAYYKNMKDVDPYDIDNVRIRYYGNNNAKAYTYGAEVRLFADLVKDAESWISVGYMKSMEKIDGLNFTQYLNAAGEIITANTQDKTPVTSISQPTGWFRRPTDRRITVGMFFQDYLTTNKNNKVYLNMIYGSNLPYNVPGSTQYRNSLEIDPYVRVDIGFSTLLYDGTKPQRSHNPFGFFKNIWGSIEVFNLIDRDNVISYSLVRDYSNNIYPLPNRLTPRLLNFKIIAAW</sequence>
<keyword evidence="3" id="KW-0998">Cell outer membrane</keyword>
<dbReference type="GO" id="GO:0009279">
    <property type="term" value="C:cell outer membrane"/>
    <property type="evidence" value="ECO:0007669"/>
    <property type="project" value="UniProtKB-SubCell"/>
</dbReference>
<protein>
    <submittedName>
        <fullName evidence="4">TonB-dependent receptor</fullName>
    </submittedName>
</protein>
<evidence type="ECO:0000256" key="1">
    <source>
        <dbReference type="ARBA" id="ARBA00004442"/>
    </source>
</evidence>
<dbReference type="Gene3D" id="2.40.170.20">
    <property type="entry name" value="TonB-dependent receptor, beta-barrel domain"/>
    <property type="match status" value="1"/>
</dbReference>
<reference evidence="4 5" key="1">
    <citation type="submission" date="2017-11" db="EMBL/GenBank/DDBJ databases">
        <title>Infants hospitalized years apart are colonized by the same room-sourced microbial strains.</title>
        <authorList>
            <person name="Brooks B."/>
            <person name="Olm M.R."/>
            <person name="Firek B.A."/>
            <person name="Baker R."/>
            <person name="Thomas B.C."/>
            <person name="Morowitz M.J."/>
            <person name="Banfield J.F."/>
        </authorList>
    </citation>
    <scope>NUCLEOTIDE SEQUENCE [LARGE SCALE GENOMIC DNA]</scope>
    <source>
        <strain evidence="4">S2_009_000_R2_76</strain>
    </source>
</reference>
<organism evidence="4 5">
    <name type="scientific">Pseudopedobacter saltans</name>
    <dbReference type="NCBI Taxonomy" id="151895"/>
    <lineage>
        <taxon>Bacteria</taxon>
        <taxon>Pseudomonadati</taxon>
        <taxon>Bacteroidota</taxon>
        <taxon>Sphingobacteriia</taxon>
        <taxon>Sphingobacteriales</taxon>
        <taxon>Sphingobacteriaceae</taxon>
        <taxon>Pseudopedobacter</taxon>
    </lineage>
</organism>
<evidence type="ECO:0000256" key="3">
    <source>
        <dbReference type="ARBA" id="ARBA00023237"/>
    </source>
</evidence>
<keyword evidence="4" id="KW-0675">Receptor</keyword>
<evidence type="ECO:0000256" key="2">
    <source>
        <dbReference type="ARBA" id="ARBA00023136"/>
    </source>
</evidence>
<keyword evidence="2" id="KW-0472">Membrane</keyword>
<name>A0A2W5F5D2_9SPHI</name>
<dbReference type="InterPro" id="IPR036942">
    <property type="entry name" value="Beta-barrel_TonB_sf"/>
</dbReference>
<comment type="subcellular location">
    <subcellularLocation>
        <location evidence="1">Cell outer membrane</location>
    </subcellularLocation>
</comment>
<dbReference type="AlphaFoldDB" id="A0A2W5F5D2"/>
<dbReference type="Proteomes" id="UP000249645">
    <property type="component" value="Unassembled WGS sequence"/>
</dbReference>
<dbReference type="SUPFAM" id="SSF56935">
    <property type="entry name" value="Porins"/>
    <property type="match status" value="1"/>
</dbReference>